<sequence>MSRVVVPQGDVRMPVWLLITIIVVVWILVVLAIIAFMMGASRGRALERRAESESDPTRAQTPKKH</sequence>
<dbReference type="Proteomes" id="UP001595773">
    <property type="component" value="Unassembled WGS sequence"/>
</dbReference>
<feature type="region of interest" description="Disordered" evidence="1">
    <location>
        <begin position="46"/>
        <end position="65"/>
    </location>
</feature>
<evidence type="ECO:0000313" key="4">
    <source>
        <dbReference type="Proteomes" id="UP001595773"/>
    </source>
</evidence>
<name>A0ABV8QZQ5_9MICC</name>
<evidence type="ECO:0000256" key="2">
    <source>
        <dbReference type="SAM" id="Phobius"/>
    </source>
</evidence>
<dbReference type="EMBL" id="JBHSCQ010000006">
    <property type="protein sequence ID" value="MFC4265135.1"/>
    <property type="molecule type" value="Genomic_DNA"/>
</dbReference>
<accession>A0ABV8QZQ5</accession>
<comment type="caution">
    <text evidence="3">The sequence shown here is derived from an EMBL/GenBank/DDBJ whole genome shotgun (WGS) entry which is preliminary data.</text>
</comment>
<feature type="compositionally biased region" description="Basic and acidic residues" evidence="1">
    <location>
        <begin position="46"/>
        <end position="56"/>
    </location>
</feature>
<keyword evidence="4" id="KW-1185">Reference proteome</keyword>
<keyword evidence="2" id="KW-0812">Transmembrane</keyword>
<feature type="transmembrane region" description="Helical" evidence="2">
    <location>
        <begin position="15"/>
        <end position="39"/>
    </location>
</feature>
<keyword evidence="2" id="KW-1133">Transmembrane helix</keyword>
<evidence type="ECO:0000313" key="3">
    <source>
        <dbReference type="EMBL" id="MFC4265135.1"/>
    </source>
</evidence>
<reference evidence="4" key="1">
    <citation type="journal article" date="2019" name="Int. J. Syst. Evol. Microbiol.">
        <title>The Global Catalogue of Microorganisms (GCM) 10K type strain sequencing project: providing services to taxonomists for standard genome sequencing and annotation.</title>
        <authorList>
            <consortium name="The Broad Institute Genomics Platform"/>
            <consortium name="The Broad Institute Genome Sequencing Center for Infectious Disease"/>
            <person name="Wu L."/>
            <person name="Ma J."/>
        </authorList>
    </citation>
    <scope>NUCLEOTIDE SEQUENCE [LARGE SCALE GENOMIC DNA]</scope>
    <source>
        <strain evidence="4">CGMCC 1.10698</strain>
    </source>
</reference>
<evidence type="ECO:0000256" key="1">
    <source>
        <dbReference type="SAM" id="MobiDB-lite"/>
    </source>
</evidence>
<keyword evidence="2" id="KW-0472">Membrane</keyword>
<dbReference type="RefSeq" id="WP_230067169.1">
    <property type="nucleotide sequence ID" value="NZ_BAABLL010000003.1"/>
</dbReference>
<protein>
    <submittedName>
        <fullName evidence="3">Uncharacterized protein</fullName>
    </submittedName>
</protein>
<gene>
    <name evidence="3" type="ORF">ACFOW9_05940</name>
</gene>
<organism evidence="3 4">
    <name type="scientific">Arthrobacter cryoconiti</name>
    <dbReference type="NCBI Taxonomy" id="748907"/>
    <lineage>
        <taxon>Bacteria</taxon>
        <taxon>Bacillati</taxon>
        <taxon>Actinomycetota</taxon>
        <taxon>Actinomycetes</taxon>
        <taxon>Micrococcales</taxon>
        <taxon>Micrococcaceae</taxon>
        <taxon>Arthrobacter</taxon>
    </lineage>
</organism>
<proteinExistence type="predicted"/>